<protein>
    <submittedName>
        <fullName evidence="1">DUF1501 domain-containing protein</fullName>
    </submittedName>
</protein>
<dbReference type="AlphaFoldDB" id="A0A9X2BHY3"/>
<dbReference type="Proteomes" id="UP001139559">
    <property type="component" value="Unassembled WGS sequence"/>
</dbReference>
<organism evidence="1 2">
    <name type="scientific">Vibrio amylolyticus</name>
    <dbReference type="NCBI Taxonomy" id="2847292"/>
    <lineage>
        <taxon>Bacteria</taxon>
        <taxon>Pseudomonadati</taxon>
        <taxon>Pseudomonadota</taxon>
        <taxon>Gammaproteobacteria</taxon>
        <taxon>Vibrionales</taxon>
        <taxon>Vibrionaceae</taxon>
        <taxon>Vibrio</taxon>
    </lineage>
</organism>
<dbReference type="EMBL" id="JAJHVV010000008">
    <property type="protein sequence ID" value="MCK6264409.1"/>
    <property type="molecule type" value="Genomic_DNA"/>
</dbReference>
<comment type="caution">
    <text evidence="1">The sequence shown here is derived from an EMBL/GenBank/DDBJ whole genome shotgun (WGS) entry which is preliminary data.</text>
</comment>
<gene>
    <name evidence="1" type="ORF">KP803_14100</name>
</gene>
<keyword evidence="2" id="KW-1185">Reference proteome</keyword>
<reference evidence="1" key="1">
    <citation type="submission" date="2021-11" db="EMBL/GenBank/DDBJ databases">
        <title>Vibrio ZSDE26 sp. nov. and Vibrio ZSDZ34 sp. nov., isolated from coastal seawater in Qingdao.</title>
        <authorList>
            <person name="Zhang P."/>
        </authorList>
    </citation>
    <scope>NUCLEOTIDE SEQUENCE</scope>
    <source>
        <strain evidence="1">ZSDE26</strain>
    </source>
</reference>
<dbReference type="RefSeq" id="WP_248009483.1">
    <property type="nucleotide sequence ID" value="NZ_JAJHVV010000008.1"/>
</dbReference>
<evidence type="ECO:0000313" key="1">
    <source>
        <dbReference type="EMBL" id="MCK6264409.1"/>
    </source>
</evidence>
<name>A0A9X2BHY3_9VIBR</name>
<dbReference type="Pfam" id="PF07394">
    <property type="entry name" value="DUF1501"/>
    <property type="match status" value="1"/>
</dbReference>
<sequence length="436" mass="47482">MKRRAFLKNTLTSMSMVALSPGVMLNNHAMASLGDNKALVCIFLAGGNDSHNMFVPAKESLYTQYKAAKGKIALNLEEMVHTGLSGDLDLMMHPALTPLKDLFLGKNGTVILNSGNLIQPGSKSDFELGVVPSIPRRGSHSDMQHAKRRGQVDGELTTGWGGRLMVALNEQVNGLPPSYNIQGTSNFLVGTQFQPAIITNKSGLKEFESRPTVEDAVKQDIAATRFDLFRQQINVIKGEMLSVDEGMKTILETPITNDFGTSSIGEDLELVAKVIKNNASLAVNEQQSRQIFYVTLGGFDTHKNQLASQTKLYEQLAEAIVAFQAEMNNSPNVTTFTMSDFGRTLLSNGEGTGHGWAGHELIIGGAVDGGRYFGNIEDLNHLGEFSIDERGRMIPSISSDQVGATLATWFGIEDYALDAVFPNLVNFEERNLGFMI</sequence>
<dbReference type="InterPro" id="IPR010869">
    <property type="entry name" value="DUF1501"/>
</dbReference>
<evidence type="ECO:0000313" key="2">
    <source>
        <dbReference type="Proteomes" id="UP001139559"/>
    </source>
</evidence>
<proteinExistence type="predicted"/>
<dbReference type="PANTHER" id="PTHR43737:SF1">
    <property type="entry name" value="DUF1501 DOMAIN-CONTAINING PROTEIN"/>
    <property type="match status" value="1"/>
</dbReference>
<accession>A0A9X2BHY3</accession>
<dbReference type="PANTHER" id="PTHR43737">
    <property type="entry name" value="BLL7424 PROTEIN"/>
    <property type="match status" value="1"/>
</dbReference>